<dbReference type="PANTHER" id="PTHR43027:SF2">
    <property type="entry name" value="TRANSPORT PERMEASE PROTEIN"/>
    <property type="match status" value="1"/>
</dbReference>
<sequence>MFKRFFAVLVARNLEFFRDRSALGWNLAFPILLVVGFAFIFKNDNPTLFKIGYVGDLQQHSISQYKHLEFIEYQDQSVAIEKLRQHKLDLLVSFDAKQYWVNSSSANGYIAEKLLLSETAQATAPFVKEAIEGQEIRYLDWVVPGILAMNMMFSCLYGVGYVIVRYRKNAVLKRLSATPLKPVEFLAAQIVSRLLIVVALTSAIFVACHLIFDFYLIGSMLWLLVLCVLGAFSLISLSLLIACRSESEEFTGGILNLVSWPMMMLSGVWFSLEGSPAFVQAISQVFPLTQMLIGARAVMLEGAGFVEIAPQLFILIGQSVVFLLLGALFFSWKGQTR</sequence>
<accession>A0ABU8ESV5</accession>
<comment type="caution">
    <text evidence="7">The sequence shown here is derived from an EMBL/GenBank/DDBJ whole genome shotgun (WGS) entry which is preliminary data.</text>
</comment>
<keyword evidence="2 5" id="KW-0812">Transmembrane</keyword>
<dbReference type="EMBL" id="JBAWKS010000001">
    <property type="protein sequence ID" value="MEI4550066.1"/>
    <property type="molecule type" value="Genomic_DNA"/>
</dbReference>
<dbReference type="InterPro" id="IPR047817">
    <property type="entry name" value="ABC2_TM_bact-type"/>
</dbReference>
<dbReference type="RefSeq" id="WP_336435389.1">
    <property type="nucleotide sequence ID" value="NZ_JBAWKS010000001.1"/>
</dbReference>
<evidence type="ECO:0000256" key="2">
    <source>
        <dbReference type="ARBA" id="ARBA00022692"/>
    </source>
</evidence>
<evidence type="ECO:0000256" key="3">
    <source>
        <dbReference type="ARBA" id="ARBA00022989"/>
    </source>
</evidence>
<keyword evidence="4 5" id="KW-0472">Membrane</keyword>
<dbReference type="PANTHER" id="PTHR43027">
    <property type="entry name" value="DOXORUBICIN RESISTANCE ABC TRANSPORTER PERMEASE PROTEIN DRRC-RELATED"/>
    <property type="match status" value="1"/>
</dbReference>
<evidence type="ECO:0000256" key="4">
    <source>
        <dbReference type="ARBA" id="ARBA00023136"/>
    </source>
</evidence>
<dbReference type="InterPro" id="IPR052902">
    <property type="entry name" value="ABC-2_transporter"/>
</dbReference>
<feature type="domain" description="ABC transmembrane type-2" evidence="6">
    <location>
        <begin position="103"/>
        <end position="333"/>
    </location>
</feature>
<dbReference type="InterPro" id="IPR013525">
    <property type="entry name" value="ABC2_TM"/>
</dbReference>
<gene>
    <name evidence="7" type="ORF">WAE96_10360</name>
</gene>
<evidence type="ECO:0000256" key="1">
    <source>
        <dbReference type="ARBA" id="ARBA00004141"/>
    </source>
</evidence>
<evidence type="ECO:0000256" key="5">
    <source>
        <dbReference type="SAM" id="Phobius"/>
    </source>
</evidence>
<feature type="transmembrane region" description="Helical" evidence="5">
    <location>
        <begin position="21"/>
        <end position="41"/>
    </location>
</feature>
<name>A0ABU8ESV5_9GAMM</name>
<proteinExistence type="predicted"/>
<reference evidence="7 8" key="1">
    <citation type="submission" date="2023-12" db="EMBL/GenBank/DDBJ databases">
        <title>Friends and Foes: Symbiotic and Algicidal bacterial influence on Karenia brevis blooms.</title>
        <authorList>
            <person name="Fei C."/>
            <person name="Mohamed A.R."/>
            <person name="Booker A."/>
            <person name="Arshad M."/>
            <person name="Klass S."/>
            <person name="Ahn S."/>
            <person name="Gilbert P.M."/>
            <person name="Heil C.A."/>
            <person name="Martinez J.M."/>
            <person name="Amin S.A."/>
        </authorList>
    </citation>
    <scope>NUCLEOTIDE SEQUENCE [LARGE SCALE GENOMIC DNA]</scope>
    <source>
        <strain evidence="7 8">CE15</strain>
    </source>
</reference>
<feature type="transmembrane region" description="Helical" evidence="5">
    <location>
        <begin position="185"/>
        <end position="212"/>
    </location>
</feature>
<keyword evidence="8" id="KW-1185">Reference proteome</keyword>
<keyword evidence="3 5" id="KW-1133">Transmembrane helix</keyword>
<evidence type="ECO:0000313" key="7">
    <source>
        <dbReference type="EMBL" id="MEI4550066.1"/>
    </source>
</evidence>
<dbReference type="Pfam" id="PF12698">
    <property type="entry name" value="ABC2_membrane_3"/>
    <property type="match status" value="1"/>
</dbReference>
<feature type="transmembrane region" description="Helical" evidence="5">
    <location>
        <begin position="218"/>
        <end position="242"/>
    </location>
</feature>
<protein>
    <submittedName>
        <fullName evidence="7">ABC transporter permease</fullName>
    </submittedName>
</protein>
<feature type="transmembrane region" description="Helical" evidence="5">
    <location>
        <begin position="312"/>
        <end position="332"/>
    </location>
</feature>
<comment type="subcellular location">
    <subcellularLocation>
        <location evidence="1">Membrane</location>
        <topology evidence="1">Multi-pass membrane protein</topology>
    </subcellularLocation>
</comment>
<dbReference type="PROSITE" id="PS51012">
    <property type="entry name" value="ABC_TM2"/>
    <property type="match status" value="1"/>
</dbReference>
<feature type="transmembrane region" description="Helical" evidence="5">
    <location>
        <begin position="141"/>
        <end position="164"/>
    </location>
</feature>
<dbReference type="Proteomes" id="UP001382455">
    <property type="component" value="Unassembled WGS sequence"/>
</dbReference>
<evidence type="ECO:0000259" key="6">
    <source>
        <dbReference type="PROSITE" id="PS51012"/>
    </source>
</evidence>
<evidence type="ECO:0000313" key="8">
    <source>
        <dbReference type="Proteomes" id="UP001382455"/>
    </source>
</evidence>
<feature type="transmembrane region" description="Helical" evidence="5">
    <location>
        <begin position="254"/>
        <end position="272"/>
    </location>
</feature>
<organism evidence="7 8">
    <name type="scientific">Pseudoalteromonas spongiae</name>
    <dbReference type="NCBI Taxonomy" id="298657"/>
    <lineage>
        <taxon>Bacteria</taxon>
        <taxon>Pseudomonadati</taxon>
        <taxon>Pseudomonadota</taxon>
        <taxon>Gammaproteobacteria</taxon>
        <taxon>Alteromonadales</taxon>
        <taxon>Pseudoalteromonadaceae</taxon>
        <taxon>Pseudoalteromonas</taxon>
    </lineage>
</organism>